<evidence type="ECO:0000313" key="1">
    <source>
        <dbReference type="EMBL" id="KAL1489029.1"/>
    </source>
</evidence>
<name>A0ABD1E345_HYPHA</name>
<sequence>MSLCVQPISTPAIKKLLNLNIRNRTVEHRLADAGLYTHVPAKKTLILKVDVRKCLLAMHIHDYWAIAGKLWSDGSKFNFVSERIMFVSRSINDLTKVYEHDNHVWGGQRHLCKCNVAAQNRYIQLCPDFPTTK</sequence>
<evidence type="ECO:0000313" key="2">
    <source>
        <dbReference type="Proteomes" id="UP001566132"/>
    </source>
</evidence>
<proteinExistence type="predicted"/>
<keyword evidence="2" id="KW-1185">Reference proteome</keyword>
<dbReference type="Proteomes" id="UP001566132">
    <property type="component" value="Unassembled WGS sequence"/>
</dbReference>
<dbReference type="AlphaFoldDB" id="A0ABD1E345"/>
<organism evidence="1 2">
    <name type="scientific">Hypothenemus hampei</name>
    <name type="common">Coffee berry borer</name>
    <dbReference type="NCBI Taxonomy" id="57062"/>
    <lineage>
        <taxon>Eukaryota</taxon>
        <taxon>Metazoa</taxon>
        <taxon>Ecdysozoa</taxon>
        <taxon>Arthropoda</taxon>
        <taxon>Hexapoda</taxon>
        <taxon>Insecta</taxon>
        <taxon>Pterygota</taxon>
        <taxon>Neoptera</taxon>
        <taxon>Endopterygota</taxon>
        <taxon>Coleoptera</taxon>
        <taxon>Polyphaga</taxon>
        <taxon>Cucujiformia</taxon>
        <taxon>Curculionidae</taxon>
        <taxon>Scolytinae</taxon>
        <taxon>Hypothenemus</taxon>
    </lineage>
</organism>
<accession>A0ABD1E345</accession>
<protein>
    <submittedName>
        <fullName evidence="1">Uncharacterized protein</fullName>
    </submittedName>
</protein>
<gene>
    <name evidence="1" type="ORF">ABEB36_013974</name>
</gene>
<dbReference type="EMBL" id="JBDJPC010000012">
    <property type="protein sequence ID" value="KAL1489029.1"/>
    <property type="molecule type" value="Genomic_DNA"/>
</dbReference>
<comment type="caution">
    <text evidence="1">The sequence shown here is derived from an EMBL/GenBank/DDBJ whole genome shotgun (WGS) entry which is preliminary data.</text>
</comment>
<reference evidence="1 2" key="1">
    <citation type="submission" date="2024-05" db="EMBL/GenBank/DDBJ databases">
        <title>Genetic variation in Jamaican populations of the coffee berry borer (Hypothenemus hampei).</title>
        <authorList>
            <person name="Errbii M."/>
            <person name="Myrie A."/>
        </authorList>
    </citation>
    <scope>NUCLEOTIDE SEQUENCE [LARGE SCALE GENOMIC DNA]</scope>
    <source>
        <strain evidence="1">JA-Hopewell-2020-01-JO</strain>
        <tissue evidence="1">Whole body</tissue>
    </source>
</reference>